<keyword evidence="2" id="KW-1185">Reference proteome</keyword>
<name>A0ABP0PX14_9DINO</name>
<dbReference type="PANTHER" id="PTHR45977">
    <property type="entry name" value="TARGET OF ERK KINASE MPK-1"/>
    <property type="match status" value="1"/>
</dbReference>
<dbReference type="EMBL" id="CAXAMN010023740">
    <property type="protein sequence ID" value="CAK9080474.1"/>
    <property type="molecule type" value="Genomic_DNA"/>
</dbReference>
<dbReference type="InterPro" id="IPR001841">
    <property type="entry name" value="Znf_RING"/>
</dbReference>
<dbReference type="CDD" id="cd16448">
    <property type="entry name" value="RING-H2"/>
    <property type="match status" value="1"/>
</dbReference>
<dbReference type="SMART" id="SM00184">
    <property type="entry name" value="RING"/>
    <property type="match status" value="1"/>
</dbReference>
<proteinExistence type="predicted"/>
<dbReference type="Proteomes" id="UP001642484">
    <property type="component" value="Unassembled WGS sequence"/>
</dbReference>
<evidence type="ECO:0000313" key="1">
    <source>
        <dbReference type="EMBL" id="CAK9080474.1"/>
    </source>
</evidence>
<dbReference type="InterPro" id="IPR013083">
    <property type="entry name" value="Znf_RING/FYVE/PHD"/>
</dbReference>
<dbReference type="Pfam" id="PF13639">
    <property type="entry name" value="zf-RING_2"/>
    <property type="match status" value="1"/>
</dbReference>
<accession>A0ABP0PX14</accession>
<gene>
    <name evidence="1" type="ORF">CCMP2556_LOCUS39517</name>
</gene>
<dbReference type="Gene3D" id="3.30.40.10">
    <property type="entry name" value="Zinc/RING finger domain, C3HC4 (zinc finger)"/>
    <property type="match status" value="1"/>
</dbReference>
<dbReference type="PANTHER" id="PTHR45977:SF4">
    <property type="entry name" value="RING-TYPE DOMAIN-CONTAINING PROTEIN"/>
    <property type="match status" value="1"/>
</dbReference>
<dbReference type="SUPFAM" id="SSF57850">
    <property type="entry name" value="RING/U-box"/>
    <property type="match status" value="1"/>
</dbReference>
<reference evidence="1 2" key="1">
    <citation type="submission" date="2024-02" db="EMBL/GenBank/DDBJ databases">
        <authorList>
            <person name="Chen Y."/>
            <person name="Shah S."/>
            <person name="Dougan E. K."/>
            <person name="Thang M."/>
            <person name="Chan C."/>
        </authorList>
    </citation>
    <scope>NUCLEOTIDE SEQUENCE [LARGE SCALE GENOMIC DNA]</scope>
</reference>
<dbReference type="PROSITE" id="PS50089">
    <property type="entry name" value="ZF_RING_2"/>
    <property type="match status" value="1"/>
</dbReference>
<organism evidence="1 2">
    <name type="scientific">Durusdinium trenchii</name>
    <dbReference type="NCBI Taxonomy" id="1381693"/>
    <lineage>
        <taxon>Eukaryota</taxon>
        <taxon>Sar</taxon>
        <taxon>Alveolata</taxon>
        <taxon>Dinophyceae</taxon>
        <taxon>Suessiales</taxon>
        <taxon>Symbiodiniaceae</taxon>
        <taxon>Durusdinium</taxon>
    </lineage>
</organism>
<comment type="caution">
    <text evidence="1">The sequence shown here is derived from an EMBL/GenBank/DDBJ whole genome shotgun (WGS) entry which is preliminary data.</text>
</comment>
<sequence>MGTAAMKQPVAITVASLHPRSQPSQWPLYGAVLERSCEGELWGIKLAVHRHIEGMVITDLSDSEVVQEWNEQNEEHPIQEGHVIIEVNGYRDHENMKQQFASSLSMQLLVCTEPSDLQQWAFDVFAQRKNLTAAVDAIIQKVEAHREGTNFGGCSICHDDMHASCGQGSQVVRLPCKHHFHESCVKRWLLTGNHRCPLCNHHLALES</sequence>
<evidence type="ECO:0000313" key="2">
    <source>
        <dbReference type="Proteomes" id="UP001642484"/>
    </source>
</evidence>
<protein>
    <submittedName>
        <fullName evidence="1">Uncharacterized protein</fullName>
    </submittedName>
</protein>